<feature type="coiled-coil region" evidence="1">
    <location>
        <begin position="611"/>
        <end position="641"/>
    </location>
</feature>
<evidence type="ECO:0000313" key="2">
    <source>
        <dbReference type="EMBL" id="ACM14724.1"/>
    </source>
</evidence>
<accession>B9IZ85</accession>
<dbReference type="Gene3D" id="3.40.50.300">
    <property type="entry name" value="P-loop containing nucleotide triphosphate hydrolases"/>
    <property type="match status" value="2"/>
</dbReference>
<dbReference type="GO" id="GO:0016887">
    <property type="term" value="F:ATP hydrolysis activity"/>
    <property type="evidence" value="ECO:0007669"/>
    <property type="project" value="InterPro"/>
</dbReference>
<evidence type="ECO:0000313" key="3">
    <source>
        <dbReference type="Proteomes" id="UP000000441"/>
    </source>
</evidence>
<dbReference type="EMBL" id="CP000227">
    <property type="protein sequence ID" value="ACM14724.1"/>
    <property type="molecule type" value="Genomic_DNA"/>
</dbReference>
<feature type="coiled-coil region" evidence="1">
    <location>
        <begin position="672"/>
        <end position="706"/>
    </location>
</feature>
<dbReference type="HOGENOM" id="CLU_006611_0_0_9"/>
<gene>
    <name evidence="2" type="ordered locus">BCQ_4298</name>
</gene>
<protein>
    <submittedName>
        <fullName evidence="2">ATPase involved in DNA repair</fullName>
    </submittedName>
</protein>
<dbReference type="NCBIfam" id="NF045780">
    <property type="entry name" value="TrlF_fam_ATP"/>
    <property type="match status" value="1"/>
</dbReference>
<reference evidence="2 3" key="1">
    <citation type="journal article" date="2009" name="J. Bacteriol.">
        <title>Complete genome sequence of the extremophilic Bacillus cereus strain Q1 with industrial applications.</title>
        <authorList>
            <person name="Xiong Z."/>
            <person name="Jiang Y."/>
            <person name="Qi D."/>
            <person name="Lu H."/>
            <person name="Yang F."/>
            <person name="Yang J."/>
            <person name="Chen L."/>
            <person name="Sun L."/>
            <person name="Xu X."/>
            <person name="Xue Y."/>
            <person name="Zhu Y."/>
            <person name="Jin Q."/>
        </authorList>
    </citation>
    <scope>NUCLEOTIDE SEQUENCE [LARGE SCALE GENOMIC DNA]</scope>
    <source>
        <strain evidence="2 3">Q1</strain>
    </source>
</reference>
<dbReference type="KEGG" id="bcq:BCQ_4298"/>
<dbReference type="SUPFAM" id="SSF52540">
    <property type="entry name" value="P-loop containing nucleoside triphosphate hydrolases"/>
    <property type="match status" value="1"/>
</dbReference>
<dbReference type="GO" id="GO:0005524">
    <property type="term" value="F:ATP binding"/>
    <property type="evidence" value="ECO:0007669"/>
    <property type="project" value="InterPro"/>
</dbReference>
<keyword evidence="1" id="KW-0175">Coiled coil</keyword>
<sequence>MSYQRGSVWRKWDLHVHTPASVVHNYSCGEAEDVWEKFISELEGLPEDIKVLGINDYIFIEGYRKVLEYKQSGRLVNIDLILPVIELRLNKFGGTKSKLSRVNYHVIFSNEISPDVIQNQFLHALTSNYKLDPSCGESYWQGVITRDSLEELGRKIKATVPQEQLNHYGSDFIEGFNNLNLELSHVKEVLSRNYFKGKYLTAVGKTEWADIKWNDHSIADKKTIINTSDFVFIASPDIRHFENAKSSLIKEKVNSRLLDCSDAHYFSDSVEKDRLGNCLTWLKCDPTFEGLKQIRNEFEDRVFIGDIPAKLDKVQKNPTKYIKSISVRKTEESAHDGWFNSTIPLNHDLIAVIGNKGNGKSALADIMGLLGNTKNHKEFSFLVKNKFRSGSLANGFLGEIEWESGNKETKFLSEDPQAHETEKVKYLPQQFIEKICNLDNDKFESELKQVIFSHVIETERLQQQSLDELIELRTGRFKDNISLLKEELKHINKAIFDLEKLFTSDYKKKFQEKIEYKKKEIAVQQGLKPVEVVEVETDPQIQKKLEELHGELENVYKNIDDSEGFKGKVNRDLSSIERVEGHIENFKKQYQLFIANCEKELGGIGLNIKEMMVVQTNLEALEKLKRELIEQKRQLDVKLQQQSDHSLFKTKETIEGEIRKLQVQLDEPQRKYQLYQKELLEWQVKSNDLQKELKGLEERRDSINGKVAVELKQFKAERVEKVQEIHGNIIKIKSIYEELYKPVQEFISKHELADSNFQLKFEVSLQLKNFVDKCLSYINQGVKGAFQGKEEGRNILQEIVETHDFNNTESTLDFITTVISKLCNKDENEPETYNVALQLTKHATMEEFYDYLFSLSYLNPVYMLKLGEKELNTLSPGEKGTLLLIFYLLVDNDDIPLIIDQPEENLDNQTVYKLLVPSIKEAKNRRQIIIVTHNPNLAVVCDAEQIIHASIDKVKNNNISYEVGSIESPIINKKLIDILEGTTPAFKNRESKYYMKDVH</sequence>
<organism evidence="2 3">
    <name type="scientific">Bacillus cereus (strain Q1)</name>
    <dbReference type="NCBI Taxonomy" id="361100"/>
    <lineage>
        <taxon>Bacteria</taxon>
        <taxon>Bacillati</taxon>
        <taxon>Bacillota</taxon>
        <taxon>Bacilli</taxon>
        <taxon>Bacillales</taxon>
        <taxon>Bacillaceae</taxon>
        <taxon>Bacillus</taxon>
        <taxon>Bacillus cereus group</taxon>
    </lineage>
</organism>
<dbReference type="InterPro" id="IPR027417">
    <property type="entry name" value="P-loop_NTPase"/>
</dbReference>
<dbReference type="AlphaFoldDB" id="B9IZ85"/>
<evidence type="ECO:0000256" key="1">
    <source>
        <dbReference type="SAM" id="Coils"/>
    </source>
</evidence>
<proteinExistence type="predicted"/>
<dbReference type="Proteomes" id="UP000000441">
    <property type="component" value="Chromosome"/>
</dbReference>
<name>B9IZ85_BACCQ</name>
<dbReference type="InterPro" id="IPR054787">
    <property type="entry name" value="TrlF_ATPase"/>
</dbReference>